<reference evidence="2" key="1">
    <citation type="journal article" date="2023" name="Insect Mol. Biol.">
        <title>Genome sequencing provides insights into the evolution of gene families encoding plant cell wall-degrading enzymes in longhorned beetles.</title>
        <authorList>
            <person name="Shin N.R."/>
            <person name="Okamura Y."/>
            <person name="Kirsch R."/>
            <person name="Pauchet Y."/>
        </authorList>
    </citation>
    <scope>NUCLEOTIDE SEQUENCE</scope>
    <source>
        <strain evidence="2">MMC_N1</strain>
    </source>
</reference>
<evidence type="ECO:0008006" key="4">
    <source>
        <dbReference type="Google" id="ProtNLM"/>
    </source>
</evidence>
<evidence type="ECO:0000313" key="3">
    <source>
        <dbReference type="Proteomes" id="UP001162164"/>
    </source>
</evidence>
<comment type="caution">
    <text evidence="2">The sequence shown here is derived from an EMBL/GenBank/DDBJ whole genome shotgun (WGS) entry which is preliminary data.</text>
</comment>
<keyword evidence="1" id="KW-0472">Membrane</keyword>
<keyword evidence="1" id="KW-0812">Transmembrane</keyword>
<keyword evidence="1" id="KW-1133">Transmembrane helix</keyword>
<dbReference type="EMBL" id="JAPWTJ010000035">
    <property type="protein sequence ID" value="KAJ8984489.1"/>
    <property type="molecule type" value="Genomic_DNA"/>
</dbReference>
<protein>
    <recommendedName>
        <fullName evidence="4">VWFA domain-containing protein</fullName>
    </recommendedName>
</protein>
<evidence type="ECO:0000313" key="2">
    <source>
        <dbReference type="EMBL" id="KAJ8984489.1"/>
    </source>
</evidence>
<proteinExistence type="predicted"/>
<accession>A0ABQ9K3Q1</accession>
<organism evidence="2 3">
    <name type="scientific">Molorchus minor</name>
    <dbReference type="NCBI Taxonomy" id="1323400"/>
    <lineage>
        <taxon>Eukaryota</taxon>
        <taxon>Metazoa</taxon>
        <taxon>Ecdysozoa</taxon>
        <taxon>Arthropoda</taxon>
        <taxon>Hexapoda</taxon>
        <taxon>Insecta</taxon>
        <taxon>Pterygota</taxon>
        <taxon>Neoptera</taxon>
        <taxon>Endopterygota</taxon>
        <taxon>Coleoptera</taxon>
        <taxon>Polyphaga</taxon>
        <taxon>Cucujiformia</taxon>
        <taxon>Chrysomeloidea</taxon>
        <taxon>Cerambycidae</taxon>
        <taxon>Lamiinae</taxon>
        <taxon>Monochamini</taxon>
        <taxon>Molorchus</taxon>
    </lineage>
</organism>
<dbReference type="InterPro" id="IPR036465">
    <property type="entry name" value="vWFA_dom_sf"/>
</dbReference>
<dbReference type="Proteomes" id="UP001162164">
    <property type="component" value="Unassembled WGS sequence"/>
</dbReference>
<name>A0ABQ9K3Q1_9CUCU</name>
<evidence type="ECO:0000256" key="1">
    <source>
        <dbReference type="SAM" id="Phobius"/>
    </source>
</evidence>
<feature type="non-terminal residue" evidence="2">
    <location>
        <position position="1"/>
    </location>
</feature>
<keyword evidence="3" id="KW-1185">Reference proteome</keyword>
<dbReference type="SUPFAM" id="SSF53300">
    <property type="entry name" value="vWA-like"/>
    <property type="match status" value="1"/>
</dbReference>
<gene>
    <name evidence="2" type="ORF">NQ317_006149</name>
</gene>
<sequence>GAASDNQFVDLFKPKYHNDKIKLQRISDAAVNSTGKNQVVVRKFLKHYNSLKPITILVDDTDESHKDATVFLNNIFDVTPNAKNIKFSIIKFNSTGVFPIMDINGNNLENIDRLLNFSLNQETSYLGPRDSNGTSVLSAILNAASVLPQNGGILLFLDRNPSDVNLASNIGILRKKNIRVYVVWGEFYSIKLSGNHILREICEYSGGLFLVNTEKNMSDYNYGLFLENSKNFNVSTILSKTNLKGSGDFTFPIDFKITAIHIRISPYVEQGTLSSPTGFLINILKNDEITDYSTGSFGIATPGQYEVHLKVATPGVGFWRLRLNNKRVEYNVTVFVYAGLTVDAFFTENIENIRTNFSRNSNKIVKLSLSDYVTMINSINLVDQGGHVLSDSAKYVLPKELENNNTDNLKYEKEIDFEINRVSREPVYALIQGKDSKGHDFLRMAYVRSYNLNTIFPQPTLTIDVGEGSELITTGLSFPVILKIISPEETVVVRVNLVTKLGTYQDEIQFTASIGSESFTKKVMIDVGMQVAYDDINPELDYSFSSDCSKVVFSSCEDGTWTVKIKAKDSGSGLLQVSTIPKGIYFSNDFITGTRDQVEGYYSDSCCNPDLQITAVDRLNNRVTKNINAYLSFWGPAQIAALVLVALIIYLIVKCVKGRENYNLPTYRGGRI</sequence>
<feature type="transmembrane region" description="Helical" evidence="1">
    <location>
        <begin position="633"/>
        <end position="653"/>
    </location>
</feature>